<keyword evidence="2" id="KW-1185">Reference proteome</keyword>
<comment type="caution">
    <text evidence="1">The sequence shown here is derived from an EMBL/GenBank/DDBJ whole genome shotgun (WGS) entry which is preliminary data.</text>
</comment>
<protein>
    <submittedName>
        <fullName evidence="1">Uncharacterized protein</fullName>
    </submittedName>
</protein>
<evidence type="ECO:0000313" key="1">
    <source>
        <dbReference type="EMBL" id="KAK8215403.1"/>
    </source>
</evidence>
<evidence type="ECO:0000313" key="2">
    <source>
        <dbReference type="Proteomes" id="UP001320706"/>
    </source>
</evidence>
<accession>A0ACC3SJB4</accession>
<gene>
    <name evidence="1" type="ORF">M8818_002024</name>
</gene>
<proteinExistence type="predicted"/>
<dbReference type="Proteomes" id="UP001320706">
    <property type="component" value="Unassembled WGS sequence"/>
</dbReference>
<name>A0ACC3SJB4_9PEZI</name>
<dbReference type="EMBL" id="JAMKPW020000008">
    <property type="protein sequence ID" value="KAK8215403.1"/>
    <property type="molecule type" value="Genomic_DNA"/>
</dbReference>
<sequence length="913" mass="97800">MAEVVTAFSHSRHNSMVFNNDMSPNVGTVELLPNPDFRFPMQPANPTASIGRRPVSMQFPANRTRGAAQRSSVSALPAFSFNSSDTSGLSKDASGSTTEGPTSPTSPTKAMRHRRGASEFIGGDGRFGTTGLISTSPTKQTSALPIPEASSSGGSPAGRRGHAHRRSTAISSHDVSAILYPKDANLQLQSNSAPATPFEEMPAFQVPVQFTRATSQSKLPQNSSSSFAQEMDDARPRSRRLVGFKDNVEYIPRPLSTISSGTESSMSTIKGHSGTNSISSMLSLASASPSPARLGGRRSLSTTAVDSPKLGSPPASVKRAETEGGWPKNEGKRPLPDSAATSPNLSIATDASSIVRPPSRKKNFLGLDRRRSEPSMSAAVASDAESHLSATSLQEPAGSHISFKASNESLKDKQSLQRKSSTRKVKQWATAIIPRKMKGSKRAKSIDLSSLKSASPVSEPSPALSQQPVAQVSTDQQQVPLTEPDLDAIFGVEPSGDDDNTIAKPAFSQPRIEISTVPSAFSSHGRQNSDNMSSPVIDLDAASGPWGTPSMGLSSSLPPRRQLHSSRLNRDFVGPGMHYHRRAESAPALVPFEHGRSGSPSQSPMDDVFEEDEEEEDGLPIAPLSLDDKSDEEFSVGISVVDTAVEQSGPGFNWGFEDGGLGIQPGRVTPFAQISRLGTPPMQRRPSSIVEETIMEESSPVEIVEDYEEPRTSSLTKSSDSSDTPTLTPGSIEPSLAVAQTHPSHMTPSSYQASAFSSPDFTRRQGSFDMTSRLGTSASSATDNRTLSSFATGEPGPEIRMSVDDVPSLTSSRSTMVTMHNNGSRRDFSDRSGSIASAAREEQLAEHRRKRSSIQSLSKLMTGSFRESKTHLPTEERPHTANTVIGPKDGKKKEHRLSKWMFWKGKQSARNFS</sequence>
<organism evidence="1 2">
    <name type="scientific">Zalaria obscura</name>
    <dbReference type="NCBI Taxonomy" id="2024903"/>
    <lineage>
        <taxon>Eukaryota</taxon>
        <taxon>Fungi</taxon>
        <taxon>Dikarya</taxon>
        <taxon>Ascomycota</taxon>
        <taxon>Pezizomycotina</taxon>
        <taxon>Dothideomycetes</taxon>
        <taxon>Dothideomycetidae</taxon>
        <taxon>Dothideales</taxon>
        <taxon>Zalariaceae</taxon>
        <taxon>Zalaria</taxon>
    </lineage>
</organism>
<reference evidence="1" key="1">
    <citation type="submission" date="2024-02" db="EMBL/GenBank/DDBJ databases">
        <title>Metagenome Assembled Genome of Zalaria obscura JY119.</title>
        <authorList>
            <person name="Vighnesh L."/>
            <person name="Jagadeeshwari U."/>
            <person name="Venkata Ramana C."/>
            <person name="Sasikala C."/>
        </authorList>
    </citation>
    <scope>NUCLEOTIDE SEQUENCE</scope>
    <source>
        <strain evidence="1">JY119</strain>
    </source>
</reference>